<dbReference type="SUPFAM" id="SSF56112">
    <property type="entry name" value="Protein kinase-like (PK-like)"/>
    <property type="match status" value="1"/>
</dbReference>
<dbReference type="PANTHER" id="PTHR48007">
    <property type="entry name" value="LEUCINE-RICH REPEAT RECEPTOR-LIKE PROTEIN KINASE PXC1"/>
    <property type="match status" value="1"/>
</dbReference>
<gene>
    <name evidence="18" type="ORF">VNO80_22428</name>
</gene>
<keyword evidence="9" id="KW-0611">Plant defense</keyword>
<comment type="caution">
    <text evidence="18">The sequence shown here is derived from an EMBL/GenBank/DDBJ whole genome shotgun (WGS) entry which is preliminary data.</text>
</comment>
<dbReference type="Pfam" id="PF00560">
    <property type="entry name" value="LRR_1"/>
    <property type="match status" value="1"/>
</dbReference>
<dbReference type="Gene3D" id="1.10.510.10">
    <property type="entry name" value="Transferase(Phosphotransferase) domain 1"/>
    <property type="match status" value="1"/>
</dbReference>
<dbReference type="Pfam" id="PF08263">
    <property type="entry name" value="LRRNT_2"/>
    <property type="match status" value="1"/>
</dbReference>
<dbReference type="Pfam" id="PF13855">
    <property type="entry name" value="LRR_8"/>
    <property type="match status" value="1"/>
</dbReference>
<evidence type="ECO:0000313" key="18">
    <source>
        <dbReference type="EMBL" id="KAK7347887.1"/>
    </source>
</evidence>
<dbReference type="InterPro" id="IPR032675">
    <property type="entry name" value="LRR_dom_sf"/>
</dbReference>
<sequence>MAAVHLFFFLLLLSLLPFSLPLTDNQALLALKKSFSNPQTLSSWIPDQNPCSARWVGVICLNNGISSIHLTDLSLSGSIDIEALSQIPSLRSISFVNNSFSGPIPPFNKLGVLKALYLTNNQFSGPIPSDFFSQLASLKKIWLSYNQFTGPIPESLTNLRFLSELHLENNQFSGPVPELKQDIKSLDMSRNNLQGQIPSSMSRFDPKSFSDNKELCGKPLAKECESEPAPSDSVGWGLKVVILIFIAAVLAGAFVIMRSKRQRDDDFSVMSRDNAEEVVQVHVPSTNHSRGTSEGSKKESTTASKKGTSRSIGDLVMVNDERGTFGLPDLMKAAAEVLGNGGLGSAYKAAMASGLSVVVKRMREMNKVSRDIFDAEMRRFGRLRNPNILTPLAYHYRKEEKLFVTEYMPKGSLLYVLHGDRGSNHSDLNWPIRLKIVKGIARGLGFLYKEFPNEDLPHGNLKSSNVLLAENYEPLLGDFAFHPLINHNYAVQTMFAYKTPDYVSYQRVTQKTDVYCLGIIVLEIITGKFPSQYHSNGKGGTDVVQWVFTAISDRREAELIDPELKSSHSNSLNQMLQLLQIGAACTESNPDQRLNMKEAIRRIEEVQV</sequence>
<feature type="region of interest" description="Disordered" evidence="14">
    <location>
        <begin position="279"/>
        <end position="313"/>
    </location>
</feature>
<evidence type="ECO:0000256" key="13">
    <source>
        <dbReference type="ARBA" id="ARBA00038043"/>
    </source>
</evidence>
<evidence type="ECO:0000256" key="4">
    <source>
        <dbReference type="ARBA" id="ARBA00022525"/>
    </source>
</evidence>
<evidence type="ECO:0000256" key="5">
    <source>
        <dbReference type="ARBA" id="ARBA00022614"/>
    </source>
</evidence>
<comment type="similarity">
    <text evidence="13">Belongs to the polygalacturonase-inhibiting protein family.</text>
</comment>
<dbReference type="EMBL" id="JAYMYR010000008">
    <property type="protein sequence ID" value="KAK7347887.1"/>
    <property type="molecule type" value="Genomic_DNA"/>
</dbReference>
<evidence type="ECO:0000256" key="16">
    <source>
        <dbReference type="SAM" id="SignalP"/>
    </source>
</evidence>
<evidence type="ECO:0000256" key="6">
    <source>
        <dbReference type="ARBA" id="ARBA00022692"/>
    </source>
</evidence>
<keyword evidence="11 15" id="KW-0472">Membrane</keyword>
<evidence type="ECO:0000256" key="8">
    <source>
        <dbReference type="ARBA" id="ARBA00022737"/>
    </source>
</evidence>
<dbReference type="GO" id="GO:0006952">
    <property type="term" value="P:defense response"/>
    <property type="evidence" value="ECO:0007669"/>
    <property type="project" value="UniProtKB-KW"/>
</dbReference>
<dbReference type="GO" id="GO:0004672">
    <property type="term" value="F:protein kinase activity"/>
    <property type="evidence" value="ECO:0007669"/>
    <property type="project" value="InterPro"/>
</dbReference>
<feature type="signal peptide" evidence="16">
    <location>
        <begin position="1"/>
        <end position="21"/>
    </location>
</feature>
<keyword evidence="12" id="KW-1015">Disulfide bond</keyword>
<dbReference type="InterPro" id="IPR001611">
    <property type="entry name" value="Leu-rich_rpt"/>
</dbReference>
<proteinExistence type="inferred from homology"/>
<keyword evidence="3" id="KW-0134">Cell wall</keyword>
<keyword evidence="10 15" id="KW-1133">Transmembrane helix</keyword>
<dbReference type="Gene3D" id="3.80.10.10">
    <property type="entry name" value="Ribonuclease Inhibitor"/>
    <property type="match status" value="3"/>
</dbReference>
<feature type="transmembrane region" description="Helical" evidence="15">
    <location>
        <begin position="236"/>
        <end position="257"/>
    </location>
</feature>
<dbReference type="PROSITE" id="PS50011">
    <property type="entry name" value="PROTEIN_KINASE_DOM"/>
    <property type="match status" value="1"/>
</dbReference>
<feature type="chain" id="PRO_5042964584" description="Protein kinase domain-containing protein" evidence="16">
    <location>
        <begin position="22"/>
        <end position="608"/>
    </location>
</feature>
<evidence type="ECO:0000256" key="10">
    <source>
        <dbReference type="ARBA" id="ARBA00022989"/>
    </source>
</evidence>
<evidence type="ECO:0000256" key="15">
    <source>
        <dbReference type="SAM" id="Phobius"/>
    </source>
</evidence>
<evidence type="ECO:0000256" key="7">
    <source>
        <dbReference type="ARBA" id="ARBA00022729"/>
    </source>
</evidence>
<accession>A0AAN9M9Q0</accession>
<dbReference type="AlphaFoldDB" id="A0AAN9M9Q0"/>
<reference evidence="18 19" key="1">
    <citation type="submission" date="2024-01" db="EMBL/GenBank/DDBJ databases">
        <title>The genomes of 5 underutilized Papilionoideae crops provide insights into root nodulation and disease resistanc.</title>
        <authorList>
            <person name="Jiang F."/>
        </authorList>
    </citation>
    <scope>NUCLEOTIDE SEQUENCE [LARGE SCALE GENOMIC DNA]</scope>
    <source>
        <strain evidence="18">JINMINGXINNONG_FW02</strain>
        <tissue evidence="18">Leaves</tissue>
    </source>
</reference>
<evidence type="ECO:0000313" key="19">
    <source>
        <dbReference type="Proteomes" id="UP001374584"/>
    </source>
</evidence>
<dbReference type="SUPFAM" id="SSF52058">
    <property type="entry name" value="L domain-like"/>
    <property type="match status" value="1"/>
</dbReference>
<dbReference type="Pfam" id="PF00069">
    <property type="entry name" value="Pkinase"/>
    <property type="match status" value="1"/>
</dbReference>
<dbReference type="InterPro" id="IPR011009">
    <property type="entry name" value="Kinase-like_dom_sf"/>
</dbReference>
<dbReference type="GO" id="GO:0016020">
    <property type="term" value="C:membrane"/>
    <property type="evidence" value="ECO:0007669"/>
    <property type="project" value="UniProtKB-SubCell"/>
</dbReference>
<evidence type="ECO:0000256" key="3">
    <source>
        <dbReference type="ARBA" id="ARBA00022512"/>
    </source>
</evidence>
<evidence type="ECO:0000256" key="2">
    <source>
        <dbReference type="ARBA" id="ARBA00004191"/>
    </source>
</evidence>
<comment type="subcellular location">
    <subcellularLocation>
        <location evidence="1">Membrane</location>
        <topology evidence="1">Peripheral membrane protein</topology>
    </subcellularLocation>
    <subcellularLocation>
        <location evidence="2">Secreted</location>
        <location evidence="2">Cell wall</location>
    </subcellularLocation>
</comment>
<dbReference type="Proteomes" id="UP001374584">
    <property type="component" value="Unassembled WGS sequence"/>
</dbReference>
<keyword evidence="8" id="KW-0677">Repeat</keyword>
<dbReference type="InterPro" id="IPR046959">
    <property type="entry name" value="PRK1-6/SRF4-like"/>
</dbReference>
<dbReference type="GO" id="GO:0005524">
    <property type="term" value="F:ATP binding"/>
    <property type="evidence" value="ECO:0007669"/>
    <property type="project" value="InterPro"/>
</dbReference>
<feature type="domain" description="Protein kinase" evidence="17">
    <location>
        <begin position="332"/>
        <end position="608"/>
    </location>
</feature>
<evidence type="ECO:0000256" key="12">
    <source>
        <dbReference type="ARBA" id="ARBA00023157"/>
    </source>
</evidence>
<evidence type="ECO:0000256" key="1">
    <source>
        <dbReference type="ARBA" id="ARBA00004170"/>
    </source>
</evidence>
<keyword evidence="6 15" id="KW-0812">Transmembrane</keyword>
<evidence type="ECO:0000259" key="17">
    <source>
        <dbReference type="PROSITE" id="PS50011"/>
    </source>
</evidence>
<evidence type="ECO:0000256" key="9">
    <source>
        <dbReference type="ARBA" id="ARBA00022821"/>
    </source>
</evidence>
<dbReference type="PANTHER" id="PTHR48007:SF29">
    <property type="entry name" value="POLLEN RECEPTOR-LIKE KINASE 3"/>
    <property type="match status" value="1"/>
</dbReference>
<dbReference type="InterPro" id="IPR000719">
    <property type="entry name" value="Prot_kinase_dom"/>
</dbReference>
<keyword evidence="4" id="KW-0964">Secreted</keyword>
<evidence type="ECO:0000256" key="14">
    <source>
        <dbReference type="SAM" id="MobiDB-lite"/>
    </source>
</evidence>
<dbReference type="FunFam" id="3.80.10.10:FF:000400">
    <property type="entry name" value="Nuclear pore complex protein NUP107"/>
    <property type="match status" value="1"/>
</dbReference>
<name>A0AAN9M9Q0_PHACN</name>
<evidence type="ECO:0000256" key="11">
    <source>
        <dbReference type="ARBA" id="ARBA00023136"/>
    </source>
</evidence>
<dbReference type="Gene3D" id="3.30.200.20">
    <property type="entry name" value="Phosphorylase Kinase, domain 1"/>
    <property type="match status" value="1"/>
</dbReference>
<feature type="compositionally biased region" description="Polar residues" evidence="14">
    <location>
        <begin position="301"/>
        <end position="311"/>
    </location>
</feature>
<dbReference type="InterPro" id="IPR013210">
    <property type="entry name" value="LRR_N_plant-typ"/>
</dbReference>
<keyword evidence="5" id="KW-0433">Leucine-rich repeat</keyword>
<keyword evidence="7 16" id="KW-0732">Signal</keyword>
<keyword evidence="19" id="KW-1185">Reference proteome</keyword>
<feature type="compositionally biased region" description="Polar residues" evidence="14">
    <location>
        <begin position="283"/>
        <end position="294"/>
    </location>
</feature>
<organism evidence="18 19">
    <name type="scientific">Phaseolus coccineus</name>
    <name type="common">Scarlet runner bean</name>
    <name type="synonym">Phaseolus multiflorus</name>
    <dbReference type="NCBI Taxonomy" id="3886"/>
    <lineage>
        <taxon>Eukaryota</taxon>
        <taxon>Viridiplantae</taxon>
        <taxon>Streptophyta</taxon>
        <taxon>Embryophyta</taxon>
        <taxon>Tracheophyta</taxon>
        <taxon>Spermatophyta</taxon>
        <taxon>Magnoliopsida</taxon>
        <taxon>eudicotyledons</taxon>
        <taxon>Gunneridae</taxon>
        <taxon>Pentapetalae</taxon>
        <taxon>rosids</taxon>
        <taxon>fabids</taxon>
        <taxon>Fabales</taxon>
        <taxon>Fabaceae</taxon>
        <taxon>Papilionoideae</taxon>
        <taxon>50 kb inversion clade</taxon>
        <taxon>NPAAA clade</taxon>
        <taxon>indigoferoid/millettioid clade</taxon>
        <taxon>Phaseoleae</taxon>
        <taxon>Phaseolus</taxon>
    </lineage>
</organism>
<protein>
    <recommendedName>
        <fullName evidence="17">Protein kinase domain-containing protein</fullName>
    </recommendedName>
</protein>